<dbReference type="Proteomes" id="UP000189933">
    <property type="component" value="Unassembled WGS sequence"/>
</dbReference>
<evidence type="ECO:0000259" key="1">
    <source>
        <dbReference type="Pfam" id="PF03417"/>
    </source>
</evidence>
<dbReference type="EMBL" id="FUXM01000043">
    <property type="protein sequence ID" value="SKA23299.1"/>
    <property type="molecule type" value="Genomic_DNA"/>
</dbReference>
<protein>
    <submittedName>
        <fullName evidence="2">Acyl-coenzyme A:6-aminopenicillanic acid acyl-transferase</fullName>
    </submittedName>
</protein>
<dbReference type="PANTHER" id="PTHR34180:SF1">
    <property type="entry name" value="BETA-ALANYL-DOPAMINE_CARCININE HYDROLASE"/>
    <property type="match status" value="1"/>
</dbReference>
<keyword evidence="3" id="KW-1185">Reference proteome</keyword>
<keyword evidence="2" id="KW-0808">Transferase</keyword>
<dbReference type="RefSeq" id="WP_078666428.1">
    <property type="nucleotide sequence ID" value="NZ_FUXM01000043.1"/>
</dbReference>
<sequence>MKQIIETIGSDYPMGVLQGRMAKQQIAEMWQKVQDSTLLAHNRPPLMPKPLHLLHCQKKADTFLKNYLQRALPEECERIHGLAQGAALPEEALLFMQVLEMELVPKADTYTLTAGLGFVAGPQATIQEEVLICSIWDFALPVEDQLLVRKSWPRQGNSSLDVTLAHLAGCLGGVNQHGLAVALFPAYAADSLSLKAVPLNLLVQKVLASTATAEEGAALLEKYHRDIGATVCLADSSGKIILLELSRTDQARRQAETGMNWITTRFTSQLPQVTEAYFSKKAHPSFQGLPIHQPAQERARQLQEKIQQVGLLEPENILPLLRDHGQGQGENSLCRHGKMLTTQLAFILQPRLKRLWVYLGSPCLNQWQKWGL</sequence>
<proteinExistence type="predicted"/>
<gene>
    <name evidence="2" type="ORF">SAMN02745885_02441</name>
</gene>
<dbReference type="InterPro" id="IPR005079">
    <property type="entry name" value="Peptidase_C45_hydrolase"/>
</dbReference>
<dbReference type="InterPro" id="IPR047801">
    <property type="entry name" value="Peptidase_C45"/>
</dbReference>
<dbReference type="Gene3D" id="3.60.60.10">
    <property type="entry name" value="Penicillin V Acylase, Chain A"/>
    <property type="match status" value="1"/>
</dbReference>
<evidence type="ECO:0000313" key="3">
    <source>
        <dbReference type="Proteomes" id="UP000189933"/>
    </source>
</evidence>
<dbReference type="OrthoDB" id="3501755at2"/>
<name>A0A1T4S4T3_9FIRM</name>
<evidence type="ECO:0000313" key="2">
    <source>
        <dbReference type="EMBL" id="SKA23299.1"/>
    </source>
</evidence>
<feature type="domain" description="Peptidase C45 hydrolase" evidence="1">
    <location>
        <begin position="156"/>
        <end position="361"/>
    </location>
</feature>
<dbReference type="GO" id="GO:0016740">
    <property type="term" value="F:transferase activity"/>
    <property type="evidence" value="ECO:0007669"/>
    <property type="project" value="UniProtKB-KW"/>
</dbReference>
<accession>A0A1T4S4T3</accession>
<dbReference type="AlphaFoldDB" id="A0A1T4S4T3"/>
<dbReference type="Pfam" id="PF03417">
    <property type="entry name" value="AAT"/>
    <property type="match status" value="1"/>
</dbReference>
<dbReference type="PANTHER" id="PTHR34180">
    <property type="entry name" value="PEPTIDASE C45"/>
    <property type="match status" value="1"/>
</dbReference>
<reference evidence="3" key="1">
    <citation type="submission" date="2017-02" db="EMBL/GenBank/DDBJ databases">
        <authorList>
            <person name="Varghese N."/>
            <person name="Submissions S."/>
        </authorList>
    </citation>
    <scope>NUCLEOTIDE SEQUENCE [LARGE SCALE GENOMIC DNA]</scope>
    <source>
        <strain evidence="3">DSM 16521</strain>
    </source>
</reference>
<organism evidence="2 3">
    <name type="scientific">Carboxydocella sporoproducens DSM 16521</name>
    <dbReference type="NCBI Taxonomy" id="1121270"/>
    <lineage>
        <taxon>Bacteria</taxon>
        <taxon>Bacillati</taxon>
        <taxon>Bacillota</taxon>
        <taxon>Clostridia</taxon>
        <taxon>Eubacteriales</taxon>
        <taxon>Clostridiales Family XVI. Incertae Sedis</taxon>
        <taxon>Carboxydocella</taxon>
    </lineage>
</organism>